<accession>W4QFM2</accession>
<evidence type="ECO:0000259" key="4">
    <source>
        <dbReference type="PROSITE" id="PS51071"/>
    </source>
</evidence>
<gene>
    <name evidence="6" type="ORF">JCM9152_1830</name>
</gene>
<feature type="domain" description="HTH rpiR-type" evidence="4">
    <location>
        <begin position="1"/>
        <end position="73"/>
    </location>
</feature>
<proteinExistence type="predicted"/>
<feature type="domain" description="SIS" evidence="5">
    <location>
        <begin position="104"/>
        <end position="239"/>
    </location>
</feature>
<dbReference type="EMBL" id="BAUU01000011">
    <property type="protein sequence ID" value="GAE30423.1"/>
    <property type="molecule type" value="Genomic_DNA"/>
</dbReference>
<dbReference type="PANTHER" id="PTHR30514">
    <property type="entry name" value="GLUCOKINASE"/>
    <property type="match status" value="1"/>
</dbReference>
<keyword evidence="2" id="KW-0238">DNA-binding</keyword>
<dbReference type="InterPro" id="IPR047640">
    <property type="entry name" value="RpiR-like"/>
</dbReference>
<dbReference type="STRING" id="1236971.JCM9152_1830"/>
<dbReference type="GO" id="GO:1901135">
    <property type="term" value="P:carbohydrate derivative metabolic process"/>
    <property type="evidence" value="ECO:0007669"/>
    <property type="project" value="InterPro"/>
</dbReference>
<dbReference type="InterPro" id="IPR000281">
    <property type="entry name" value="HTH_RpiR"/>
</dbReference>
<keyword evidence="3" id="KW-0804">Transcription</keyword>
<dbReference type="PROSITE" id="PS51464">
    <property type="entry name" value="SIS"/>
    <property type="match status" value="1"/>
</dbReference>
<evidence type="ECO:0008006" key="8">
    <source>
        <dbReference type="Google" id="ProtNLM"/>
    </source>
</evidence>
<dbReference type="InterPro" id="IPR036388">
    <property type="entry name" value="WH-like_DNA-bd_sf"/>
</dbReference>
<dbReference type="OrthoDB" id="1648815at2"/>
<evidence type="ECO:0000256" key="1">
    <source>
        <dbReference type="ARBA" id="ARBA00023015"/>
    </source>
</evidence>
<dbReference type="GO" id="GO:0003700">
    <property type="term" value="F:DNA-binding transcription factor activity"/>
    <property type="evidence" value="ECO:0007669"/>
    <property type="project" value="InterPro"/>
</dbReference>
<dbReference type="CDD" id="cd05013">
    <property type="entry name" value="SIS_RpiR"/>
    <property type="match status" value="1"/>
</dbReference>
<dbReference type="InterPro" id="IPR046348">
    <property type="entry name" value="SIS_dom_sf"/>
</dbReference>
<dbReference type="GO" id="GO:0097367">
    <property type="term" value="F:carbohydrate derivative binding"/>
    <property type="evidence" value="ECO:0007669"/>
    <property type="project" value="InterPro"/>
</dbReference>
<dbReference type="Gene3D" id="1.10.10.10">
    <property type="entry name" value="Winged helix-like DNA-binding domain superfamily/Winged helix DNA-binding domain"/>
    <property type="match status" value="1"/>
</dbReference>
<dbReference type="SUPFAM" id="SSF46689">
    <property type="entry name" value="Homeodomain-like"/>
    <property type="match status" value="1"/>
</dbReference>
<keyword evidence="1" id="KW-0805">Transcription regulation</keyword>
<dbReference type="InterPro" id="IPR009057">
    <property type="entry name" value="Homeodomain-like_sf"/>
</dbReference>
<name>W4QFM2_9BACI</name>
<organism evidence="6 7">
    <name type="scientific">Halalkalibacter hemicellulosilyticusJCM 9152</name>
    <dbReference type="NCBI Taxonomy" id="1236971"/>
    <lineage>
        <taxon>Bacteria</taxon>
        <taxon>Bacillati</taxon>
        <taxon>Bacillota</taxon>
        <taxon>Bacilli</taxon>
        <taxon>Bacillales</taxon>
        <taxon>Bacillaceae</taxon>
        <taxon>Halalkalibacter</taxon>
    </lineage>
</organism>
<protein>
    <recommendedName>
        <fullName evidence="8">Phosphosugar-binding transcriptional regulator</fullName>
    </recommendedName>
</protein>
<comment type="caution">
    <text evidence="6">The sequence shown here is derived from an EMBL/GenBank/DDBJ whole genome shotgun (WGS) entry which is preliminary data.</text>
</comment>
<evidence type="ECO:0000256" key="2">
    <source>
        <dbReference type="ARBA" id="ARBA00023125"/>
    </source>
</evidence>
<dbReference type="SUPFAM" id="SSF53697">
    <property type="entry name" value="SIS domain"/>
    <property type="match status" value="1"/>
</dbReference>
<dbReference type="InterPro" id="IPR001347">
    <property type="entry name" value="SIS_dom"/>
</dbReference>
<dbReference type="AlphaFoldDB" id="W4QFM2"/>
<evidence type="ECO:0000313" key="7">
    <source>
        <dbReference type="Proteomes" id="UP000018895"/>
    </source>
</evidence>
<dbReference type="Pfam" id="PF01418">
    <property type="entry name" value="HTH_6"/>
    <property type="match status" value="1"/>
</dbReference>
<evidence type="ECO:0000313" key="6">
    <source>
        <dbReference type="EMBL" id="GAE30423.1"/>
    </source>
</evidence>
<dbReference type="InterPro" id="IPR035472">
    <property type="entry name" value="RpiR-like_SIS"/>
</dbReference>
<dbReference type="PANTHER" id="PTHR30514:SF1">
    <property type="entry name" value="HTH-TYPE TRANSCRIPTIONAL REGULATOR HEXR-RELATED"/>
    <property type="match status" value="1"/>
</dbReference>
<sequence>MFTAEMIASFNDLESSLYNYISQNSEKVAYMRIRELADETHVSTATILRFCRKINCEGFSEFKIKLKMENERKSSTTIKTPQQSITEFFERTLKGDLEDKMDQAAKTIKEADTVIFIGTGSSGILAEYGARYFSSVGKFSLYIKDPHFPIHAKFRNNSVTIALSVSGETPFTLAQIHQLKKVNSTIISITNDKHSTVAKISTINIPYYVTIGVDCEEIISIKQNVKRFFKEKLASVFFALRRTTPLFYESEGSDSFYTFLPPVQWRERKVRAKIKGILLPLNQKILLPEKKKDSSFRYLS</sequence>
<evidence type="ECO:0000256" key="3">
    <source>
        <dbReference type="ARBA" id="ARBA00023163"/>
    </source>
</evidence>
<reference evidence="6" key="1">
    <citation type="journal article" date="2014" name="Genome Announc.">
        <title>Draft Genome Sequences of Three Alkaliphilic Bacillus Strains, Bacillus wakoensis JCM 9140T, Bacillus akibai JCM 9157T, and Bacillus hemicellulosilyticus JCM 9152T.</title>
        <authorList>
            <person name="Yuki M."/>
            <person name="Oshima K."/>
            <person name="Suda W."/>
            <person name="Oshida Y."/>
            <person name="Kitamura K."/>
            <person name="Iida T."/>
            <person name="Hattori M."/>
            <person name="Ohkuma M."/>
        </authorList>
    </citation>
    <scope>NUCLEOTIDE SEQUENCE [LARGE SCALE GENOMIC DNA]</scope>
    <source>
        <strain evidence="6">JCM 9152</strain>
    </source>
</reference>
<dbReference type="Proteomes" id="UP000018895">
    <property type="component" value="Unassembled WGS sequence"/>
</dbReference>
<dbReference type="Gene3D" id="3.40.50.10490">
    <property type="entry name" value="Glucose-6-phosphate isomerase like protein, domain 1"/>
    <property type="match status" value="1"/>
</dbReference>
<evidence type="ECO:0000259" key="5">
    <source>
        <dbReference type="PROSITE" id="PS51464"/>
    </source>
</evidence>
<keyword evidence="7" id="KW-1185">Reference proteome</keyword>
<dbReference type="PROSITE" id="PS51071">
    <property type="entry name" value="HTH_RPIR"/>
    <property type="match status" value="1"/>
</dbReference>
<dbReference type="Pfam" id="PF01380">
    <property type="entry name" value="SIS"/>
    <property type="match status" value="1"/>
</dbReference>
<dbReference type="GO" id="GO:0003677">
    <property type="term" value="F:DNA binding"/>
    <property type="evidence" value="ECO:0007669"/>
    <property type="project" value="UniProtKB-KW"/>
</dbReference>